<reference evidence="8 9" key="1">
    <citation type="journal article" date="2005" name="Nature">
        <title>The genome of the social amoeba Dictyostelium discoideum.</title>
        <authorList>
            <consortium name="The Dictyostelium discoideum Sequencing Consortium"/>
            <person name="Eichinger L."/>
            <person name="Pachebat J.A."/>
            <person name="Glockner G."/>
            <person name="Rajandream M.A."/>
            <person name="Sucgang R."/>
            <person name="Berriman M."/>
            <person name="Song J."/>
            <person name="Olsen R."/>
            <person name="Szafranski K."/>
            <person name="Xu Q."/>
            <person name="Tunggal B."/>
            <person name="Kummerfeld S."/>
            <person name="Madera M."/>
            <person name="Konfortov B.A."/>
            <person name="Rivero F."/>
            <person name="Bankier A.T."/>
            <person name="Lehmann R."/>
            <person name="Hamlin N."/>
            <person name="Davies R."/>
            <person name="Gaudet P."/>
            <person name="Fey P."/>
            <person name="Pilcher K."/>
            <person name="Chen G."/>
            <person name="Saunders D."/>
            <person name="Sodergren E."/>
            <person name="Davis P."/>
            <person name="Kerhornou A."/>
            <person name="Nie X."/>
            <person name="Hall N."/>
            <person name="Anjard C."/>
            <person name="Hemphill L."/>
            <person name="Bason N."/>
            <person name="Farbrother P."/>
            <person name="Desany B."/>
            <person name="Just E."/>
            <person name="Morio T."/>
            <person name="Rost R."/>
            <person name="Churcher C."/>
            <person name="Cooper J."/>
            <person name="Haydock S."/>
            <person name="van Driessche N."/>
            <person name="Cronin A."/>
            <person name="Goodhead I."/>
            <person name="Muzny D."/>
            <person name="Mourier T."/>
            <person name="Pain A."/>
            <person name="Lu M."/>
            <person name="Harper D."/>
            <person name="Lindsay R."/>
            <person name="Hauser H."/>
            <person name="James K."/>
            <person name="Quiles M."/>
            <person name="Madan Babu M."/>
            <person name="Saito T."/>
            <person name="Buchrieser C."/>
            <person name="Wardroper A."/>
            <person name="Felder M."/>
            <person name="Thangavelu M."/>
            <person name="Johnson D."/>
            <person name="Knights A."/>
            <person name="Loulseged H."/>
            <person name="Mungall K."/>
            <person name="Oliver K."/>
            <person name="Price C."/>
            <person name="Quail M.A."/>
            <person name="Urushihara H."/>
            <person name="Hernandez J."/>
            <person name="Rabbinowitsch E."/>
            <person name="Steffen D."/>
            <person name="Sanders M."/>
            <person name="Ma J."/>
            <person name="Kohara Y."/>
            <person name="Sharp S."/>
            <person name="Simmonds M."/>
            <person name="Spiegler S."/>
            <person name="Tivey A."/>
            <person name="Sugano S."/>
            <person name="White B."/>
            <person name="Walker D."/>
            <person name="Woodward J."/>
            <person name="Winckler T."/>
            <person name="Tanaka Y."/>
            <person name="Shaulsky G."/>
            <person name="Schleicher M."/>
            <person name="Weinstock G."/>
            <person name="Rosenthal A."/>
            <person name="Cox E.C."/>
            <person name="Chisholm R.L."/>
            <person name="Gibbs R."/>
            <person name="Loomis W.F."/>
            <person name="Platzer M."/>
            <person name="Kay R.R."/>
            <person name="Williams J."/>
            <person name="Dear P.H."/>
            <person name="Noegel A.A."/>
            <person name="Barrell B."/>
            <person name="Kuspa A."/>
        </authorList>
    </citation>
    <scope>NUCLEOTIDE SEQUENCE [LARGE SCALE GENOMIC DNA]</scope>
    <source>
        <strain evidence="8 9">AX4</strain>
    </source>
</reference>
<evidence type="ECO:0000256" key="6">
    <source>
        <dbReference type="SAM" id="MobiDB-lite"/>
    </source>
</evidence>
<comment type="caution">
    <text evidence="8">The sequence shown here is derived from an EMBL/GenBank/DDBJ whole genome shotgun (WGS) entry which is preliminary data.</text>
</comment>
<dbReference type="Gene3D" id="3.30.40.10">
    <property type="entry name" value="Zinc/RING finger domain, C3HC4 (zinc finger)"/>
    <property type="match status" value="1"/>
</dbReference>
<evidence type="ECO:0000313" key="8">
    <source>
        <dbReference type="EMBL" id="EAL72099.1"/>
    </source>
</evidence>
<dbReference type="PANTHER" id="PTHR14305:SF0">
    <property type="entry name" value="E3 UBIQUITIN-PROTEIN LIGASE CCNB1IP1"/>
    <property type="match status" value="1"/>
</dbReference>
<evidence type="ECO:0000256" key="2">
    <source>
        <dbReference type="ARBA" id="ARBA00022771"/>
    </source>
</evidence>
<keyword evidence="3" id="KW-0862">Zinc</keyword>
<dbReference type="PROSITE" id="PS00518">
    <property type="entry name" value="ZF_RING_1"/>
    <property type="match status" value="1"/>
</dbReference>
<dbReference type="GO" id="GO:0000795">
    <property type="term" value="C:synaptonemal complex"/>
    <property type="evidence" value="ECO:0007669"/>
    <property type="project" value="InterPro"/>
</dbReference>
<protein>
    <recommendedName>
        <fullName evidence="7">RING-type domain-containing protein</fullName>
    </recommendedName>
</protein>
<dbReference type="SUPFAM" id="SSF57850">
    <property type="entry name" value="RING/U-box"/>
    <property type="match status" value="1"/>
</dbReference>
<dbReference type="InterPro" id="IPR017907">
    <property type="entry name" value="Znf_RING_CS"/>
</dbReference>
<feature type="compositionally biased region" description="Polar residues" evidence="6">
    <location>
        <begin position="283"/>
        <end position="294"/>
    </location>
</feature>
<dbReference type="Proteomes" id="UP000002195">
    <property type="component" value="Unassembled WGS sequence"/>
</dbReference>
<dbReference type="OMA" id="FRESNHP"/>
<dbReference type="InterPro" id="IPR042448">
    <property type="entry name" value="CCNB1IP1"/>
</dbReference>
<dbReference type="GeneID" id="8616961"/>
<feature type="coiled-coil region" evidence="5">
    <location>
        <begin position="115"/>
        <end position="236"/>
    </location>
</feature>
<dbReference type="AlphaFoldDB" id="Q55DW8"/>
<feature type="compositionally biased region" description="Low complexity" evidence="6">
    <location>
        <begin position="302"/>
        <end position="316"/>
    </location>
</feature>
<evidence type="ECO:0000256" key="4">
    <source>
        <dbReference type="PROSITE-ProRule" id="PRU00175"/>
    </source>
</evidence>
<dbReference type="InParanoid" id="Q55DW8"/>
<dbReference type="PaxDb" id="44689-DDB0190305"/>
<keyword evidence="1" id="KW-0479">Metal-binding</keyword>
<evidence type="ECO:0000313" key="9">
    <source>
        <dbReference type="Proteomes" id="UP000002195"/>
    </source>
</evidence>
<feature type="region of interest" description="Disordered" evidence="6">
    <location>
        <begin position="283"/>
        <end position="316"/>
    </location>
</feature>
<dbReference type="eggNOG" id="ENOG502RBFC">
    <property type="taxonomic scope" value="Eukaryota"/>
</dbReference>
<dbReference type="dictyBase" id="DDB_G0269498"/>
<keyword evidence="2 4" id="KW-0863">Zinc-finger</keyword>
<evidence type="ECO:0000256" key="3">
    <source>
        <dbReference type="ARBA" id="ARBA00022833"/>
    </source>
</evidence>
<dbReference type="VEuPathDB" id="AmoebaDB:DDB_G0269498"/>
<dbReference type="GO" id="GO:0008270">
    <property type="term" value="F:zinc ion binding"/>
    <property type="evidence" value="ECO:0007669"/>
    <property type="project" value="UniProtKB-KW"/>
</dbReference>
<organism evidence="8 9">
    <name type="scientific">Dictyostelium discoideum</name>
    <name type="common">Social amoeba</name>
    <dbReference type="NCBI Taxonomy" id="44689"/>
    <lineage>
        <taxon>Eukaryota</taxon>
        <taxon>Amoebozoa</taxon>
        <taxon>Evosea</taxon>
        <taxon>Eumycetozoa</taxon>
        <taxon>Dictyostelia</taxon>
        <taxon>Dictyosteliales</taxon>
        <taxon>Dictyosteliaceae</taxon>
        <taxon>Dictyostelium</taxon>
    </lineage>
</organism>
<feature type="region of interest" description="Disordered" evidence="6">
    <location>
        <begin position="328"/>
        <end position="350"/>
    </location>
</feature>
<accession>Q55DW8</accession>
<name>Q55DW8_DICDI</name>
<keyword evidence="9" id="KW-1185">Reference proteome</keyword>
<dbReference type="PANTHER" id="PTHR14305">
    <property type="entry name" value="E3 UBIQUITIN-PROTEIN LIGASE CCNB1IP1"/>
    <property type="match status" value="1"/>
</dbReference>
<sequence length="350" mass="40094">MESIGIHCNSCWKEIIENDRCIITSCSHIFCDLCASNKLCTDDRLCPICDNSLVSKDSLFGTTIDSSIEKNILLFGLSPKKILLMAEKAIEFFNYQTSVYLQSYIYQAQQSMNQFEQLKKSNEELIFKIESLEKQLKLQKDDGENDKREIVELTEKLAEKTRQKRKLEELYLSLKENMNNLNNNIKNNDNNNNNLNNNNNNNNLNNSIIENSNISINNLITNKNNINNQNNNTNNNNNINNNNNNNIIIPPTYGFKLNQSGYLSRNSPTQNRQINGIKNIKSNYRSPSFCSSPITVKHSGVQQQQQPQQPLQQQKPQKIIQQNEIMAPPKNLSTSFLSTPKKPISNDIID</sequence>
<keyword evidence="5" id="KW-0175">Coiled coil</keyword>
<gene>
    <name evidence="8" type="ORF">DDB_G0269498</name>
</gene>
<dbReference type="GO" id="GO:0007131">
    <property type="term" value="P:reciprocal meiotic recombination"/>
    <property type="evidence" value="ECO:0000318"/>
    <property type="project" value="GO_Central"/>
</dbReference>
<dbReference type="InterPro" id="IPR001841">
    <property type="entry name" value="Znf_RING"/>
</dbReference>
<evidence type="ECO:0000256" key="5">
    <source>
        <dbReference type="SAM" id="Coils"/>
    </source>
</evidence>
<dbReference type="GO" id="GO:0061630">
    <property type="term" value="F:ubiquitin protein ligase activity"/>
    <property type="evidence" value="ECO:0007669"/>
    <property type="project" value="InterPro"/>
</dbReference>
<proteinExistence type="predicted"/>
<feature type="domain" description="RING-type" evidence="7">
    <location>
        <begin position="8"/>
        <end position="50"/>
    </location>
</feature>
<dbReference type="EMBL" id="AAFI02000005">
    <property type="protein sequence ID" value="EAL72099.1"/>
    <property type="molecule type" value="Genomic_DNA"/>
</dbReference>
<evidence type="ECO:0000256" key="1">
    <source>
        <dbReference type="ARBA" id="ARBA00022723"/>
    </source>
</evidence>
<dbReference type="RefSeq" id="XP_646013.1">
    <property type="nucleotide sequence ID" value="XM_640921.1"/>
</dbReference>
<dbReference type="InterPro" id="IPR013083">
    <property type="entry name" value="Znf_RING/FYVE/PHD"/>
</dbReference>
<dbReference type="PRO" id="PR:Q55DW8"/>
<evidence type="ECO:0000259" key="7">
    <source>
        <dbReference type="PROSITE" id="PS50089"/>
    </source>
</evidence>
<dbReference type="SMR" id="Q55DW8"/>
<dbReference type="PROSITE" id="PS50089">
    <property type="entry name" value="ZF_RING_2"/>
    <property type="match status" value="1"/>
</dbReference>
<dbReference type="HOGENOM" id="CLU_793269_0_0_1"/>
<dbReference type="STRING" id="44689.Q55DW8"/>
<dbReference type="KEGG" id="ddi:DDB_G0269498"/>
<dbReference type="Pfam" id="PF14634">
    <property type="entry name" value="zf-RING_5"/>
    <property type="match status" value="1"/>
</dbReference>